<feature type="region of interest" description="Disordered" evidence="1">
    <location>
        <begin position="1"/>
        <end position="36"/>
    </location>
</feature>
<dbReference type="Proteomes" id="UP000265520">
    <property type="component" value="Unassembled WGS sequence"/>
</dbReference>
<protein>
    <submittedName>
        <fullName evidence="2">Uncharacterized protein</fullName>
    </submittedName>
</protein>
<dbReference type="AlphaFoldDB" id="A0A392TT12"/>
<evidence type="ECO:0000313" key="2">
    <source>
        <dbReference type="EMBL" id="MCI64212.1"/>
    </source>
</evidence>
<proteinExistence type="predicted"/>
<feature type="compositionally biased region" description="Basic residues" evidence="1">
    <location>
        <begin position="9"/>
        <end position="18"/>
    </location>
</feature>
<organism evidence="2 3">
    <name type="scientific">Trifolium medium</name>
    <dbReference type="NCBI Taxonomy" id="97028"/>
    <lineage>
        <taxon>Eukaryota</taxon>
        <taxon>Viridiplantae</taxon>
        <taxon>Streptophyta</taxon>
        <taxon>Embryophyta</taxon>
        <taxon>Tracheophyta</taxon>
        <taxon>Spermatophyta</taxon>
        <taxon>Magnoliopsida</taxon>
        <taxon>eudicotyledons</taxon>
        <taxon>Gunneridae</taxon>
        <taxon>Pentapetalae</taxon>
        <taxon>rosids</taxon>
        <taxon>fabids</taxon>
        <taxon>Fabales</taxon>
        <taxon>Fabaceae</taxon>
        <taxon>Papilionoideae</taxon>
        <taxon>50 kb inversion clade</taxon>
        <taxon>NPAAA clade</taxon>
        <taxon>Hologalegina</taxon>
        <taxon>IRL clade</taxon>
        <taxon>Trifolieae</taxon>
        <taxon>Trifolium</taxon>
    </lineage>
</organism>
<keyword evidence="3" id="KW-1185">Reference proteome</keyword>
<name>A0A392TT12_9FABA</name>
<comment type="caution">
    <text evidence="2">The sequence shown here is derived from an EMBL/GenBank/DDBJ whole genome shotgun (WGS) entry which is preliminary data.</text>
</comment>
<sequence>MDEETSPKKEKKKGKKTKSQLEEVISPSKTITEETS</sequence>
<reference evidence="2 3" key="1">
    <citation type="journal article" date="2018" name="Front. Plant Sci.">
        <title>Red Clover (Trifolium pratense) and Zigzag Clover (T. medium) - A Picture of Genomic Similarities and Differences.</title>
        <authorList>
            <person name="Dluhosova J."/>
            <person name="Istvanek J."/>
            <person name="Nedelnik J."/>
            <person name="Repkova J."/>
        </authorList>
    </citation>
    <scope>NUCLEOTIDE SEQUENCE [LARGE SCALE GENOMIC DNA]</scope>
    <source>
        <strain evidence="3">cv. 10/8</strain>
        <tissue evidence="2">Leaf</tissue>
    </source>
</reference>
<feature type="non-terminal residue" evidence="2">
    <location>
        <position position="36"/>
    </location>
</feature>
<evidence type="ECO:0000256" key="1">
    <source>
        <dbReference type="SAM" id="MobiDB-lite"/>
    </source>
</evidence>
<feature type="compositionally biased region" description="Polar residues" evidence="1">
    <location>
        <begin position="27"/>
        <end position="36"/>
    </location>
</feature>
<accession>A0A392TT12</accession>
<evidence type="ECO:0000313" key="3">
    <source>
        <dbReference type="Proteomes" id="UP000265520"/>
    </source>
</evidence>
<dbReference type="EMBL" id="LXQA010651133">
    <property type="protein sequence ID" value="MCI64212.1"/>
    <property type="molecule type" value="Genomic_DNA"/>
</dbReference>